<dbReference type="SUPFAM" id="SSF54909">
    <property type="entry name" value="Dimeric alpha+beta barrel"/>
    <property type="match status" value="1"/>
</dbReference>
<dbReference type="InterPro" id="IPR011008">
    <property type="entry name" value="Dimeric_a/b-barrel"/>
</dbReference>
<dbReference type="OrthoDB" id="5080511at2"/>
<dbReference type="GO" id="GO:0003824">
    <property type="term" value="F:catalytic activity"/>
    <property type="evidence" value="ECO:0007669"/>
    <property type="project" value="TreeGrafter"/>
</dbReference>
<dbReference type="PANTHER" id="PTHR33336">
    <property type="entry name" value="QUINOL MONOOXYGENASE YGIN-RELATED"/>
    <property type="match status" value="1"/>
</dbReference>
<sequence length="104" mass="11572">MSITIPSSSGPVALVGVARPRPERAADLASLLQSFVAPTRAEEGAVDYVLHTAENGDLVFYERWRSAEDLAAHLALPHMQEFQDHRMEYLAEDLQIRWLTPVGD</sequence>
<reference evidence="2 3" key="1">
    <citation type="journal article" date="2009" name="Stand. Genomic Sci.">
        <title>Complete genome sequence of Sanguibacter keddieii type strain (ST-74).</title>
        <authorList>
            <person name="Ivanova N."/>
            <person name="Sikorski J."/>
            <person name="Sims D."/>
            <person name="Brettin T."/>
            <person name="Detter J.C."/>
            <person name="Han C."/>
            <person name="Lapidus A."/>
            <person name="Copeland A."/>
            <person name="Glavina Del Rio T."/>
            <person name="Nolan M."/>
            <person name="Chen F."/>
            <person name="Lucas S."/>
            <person name="Tice H."/>
            <person name="Cheng J.F."/>
            <person name="Bruce D."/>
            <person name="Goodwin L."/>
            <person name="Pitluck S."/>
            <person name="Pati A."/>
            <person name="Mavromatis K."/>
            <person name="Chen A."/>
            <person name="Palaniappan K."/>
            <person name="D'haeseleer P."/>
            <person name="Chain P."/>
            <person name="Bristow J."/>
            <person name="Eisen J.A."/>
            <person name="Markowitz V."/>
            <person name="Hugenholtz P."/>
            <person name="Goker M."/>
            <person name="Pukall R."/>
            <person name="Klenk H.P."/>
            <person name="Kyrpides N.C."/>
        </authorList>
    </citation>
    <scope>NUCLEOTIDE SEQUENCE [LARGE SCALE GENOMIC DNA]</scope>
    <source>
        <strain evidence="3">ATCC 51767 / DSM 10542 / NCFB 3025 / ST-74</strain>
    </source>
</reference>
<dbReference type="Proteomes" id="UP000000322">
    <property type="component" value="Chromosome"/>
</dbReference>
<name>D1BI99_SANKS</name>
<dbReference type="InterPro" id="IPR050744">
    <property type="entry name" value="AI-2_Isomerase_LsrG"/>
</dbReference>
<dbReference type="Gene3D" id="3.30.70.100">
    <property type="match status" value="1"/>
</dbReference>
<organism evidence="2 3">
    <name type="scientific">Sanguibacter keddieii (strain ATCC 51767 / DSM 10542 / NCFB 3025 / ST-74)</name>
    <dbReference type="NCBI Taxonomy" id="446469"/>
    <lineage>
        <taxon>Bacteria</taxon>
        <taxon>Bacillati</taxon>
        <taxon>Actinomycetota</taxon>
        <taxon>Actinomycetes</taxon>
        <taxon>Micrococcales</taxon>
        <taxon>Sanguibacteraceae</taxon>
        <taxon>Sanguibacter</taxon>
    </lineage>
</organism>
<dbReference type="PANTHER" id="PTHR33336:SF3">
    <property type="entry name" value="ABM DOMAIN-CONTAINING PROTEIN"/>
    <property type="match status" value="1"/>
</dbReference>
<feature type="domain" description="ABM" evidence="1">
    <location>
        <begin position="12"/>
        <end position="99"/>
    </location>
</feature>
<dbReference type="PROSITE" id="PS51725">
    <property type="entry name" value="ABM"/>
    <property type="match status" value="1"/>
</dbReference>
<gene>
    <name evidence="2" type="ordered locus">Sked_21560</name>
</gene>
<evidence type="ECO:0000313" key="2">
    <source>
        <dbReference type="EMBL" id="ACZ22076.1"/>
    </source>
</evidence>
<proteinExistence type="predicted"/>
<dbReference type="KEGG" id="ske:Sked_21560"/>
<evidence type="ECO:0000313" key="3">
    <source>
        <dbReference type="Proteomes" id="UP000000322"/>
    </source>
</evidence>
<evidence type="ECO:0000259" key="1">
    <source>
        <dbReference type="PROSITE" id="PS51725"/>
    </source>
</evidence>
<keyword evidence="3" id="KW-1185">Reference proteome</keyword>
<dbReference type="AlphaFoldDB" id="D1BI99"/>
<dbReference type="Pfam" id="PF03992">
    <property type="entry name" value="ABM"/>
    <property type="match status" value="1"/>
</dbReference>
<accession>D1BI99</accession>
<dbReference type="HOGENOM" id="CLU_131496_6_2_11"/>
<dbReference type="eggNOG" id="COG1359">
    <property type="taxonomic scope" value="Bacteria"/>
</dbReference>
<dbReference type="InterPro" id="IPR007138">
    <property type="entry name" value="ABM_dom"/>
</dbReference>
<dbReference type="EMBL" id="CP001819">
    <property type="protein sequence ID" value="ACZ22076.1"/>
    <property type="molecule type" value="Genomic_DNA"/>
</dbReference>
<protein>
    <submittedName>
        <fullName evidence="2">Uncharacterized conserved protein</fullName>
    </submittedName>
</protein>
<dbReference type="STRING" id="446469.Sked_21560"/>
<dbReference type="RefSeq" id="WP_012867145.1">
    <property type="nucleotide sequence ID" value="NC_013521.1"/>
</dbReference>